<feature type="domain" description="DUF5716" evidence="1">
    <location>
        <begin position="124"/>
        <end position="414"/>
    </location>
</feature>
<evidence type="ECO:0000313" key="15">
    <source>
        <dbReference type="EMBL" id="VUX15494.1"/>
    </source>
</evidence>
<evidence type="ECO:0000259" key="1">
    <source>
        <dbReference type="Pfam" id="PF18980"/>
    </source>
</evidence>
<evidence type="ECO:0000313" key="2">
    <source>
        <dbReference type="EMBL" id="CUO00752.1"/>
    </source>
</evidence>
<dbReference type="EMBL" id="QRHZ01000006">
    <property type="protein sequence ID" value="RHG16346.1"/>
    <property type="molecule type" value="Genomic_DNA"/>
</dbReference>
<dbReference type="EMBL" id="QRSS01000004">
    <property type="protein sequence ID" value="RGQ06573.1"/>
    <property type="molecule type" value="Genomic_DNA"/>
</dbReference>
<dbReference type="EMBL" id="QSHL01000002">
    <property type="protein sequence ID" value="RHC09038.1"/>
    <property type="molecule type" value="Genomic_DNA"/>
</dbReference>
<evidence type="ECO:0000313" key="10">
    <source>
        <dbReference type="EMBL" id="RHE12464.1"/>
    </source>
</evidence>
<name>A0A174QAT4_9FIRM</name>
<evidence type="ECO:0000313" key="20">
    <source>
        <dbReference type="Proteomes" id="UP000265808"/>
    </source>
</evidence>
<evidence type="ECO:0000313" key="27">
    <source>
        <dbReference type="Proteomes" id="UP000284267"/>
    </source>
</evidence>
<dbReference type="EMBL" id="QSUB01000005">
    <property type="protein sequence ID" value="RGN03720.1"/>
    <property type="molecule type" value="Genomic_DNA"/>
</dbReference>
<dbReference type="SUPFAM" id="SSF53067">
    <property type="entry name" value="Actin-like ATPase domain"/>
    <property type="match status" value="1"/>
</dbReference>
<dbReference type="RefSeq" id="WP_005424802.1">
    <property type="nucleotide sequence ID" value="NZ_CABHNB010000038.1"/>
</dbReference>
<evidence type="ECO:0000313" key="9">
    <source>
        <dbReference type="EMBL" id="RHC09038.1"/>
    </source>
</evidence>
<evidence type="ECO:0000313" key="6">
    <source>
        <dbReference type="EMBL" id="RGQ06573.1"/>
    </source>
</evidence>
<dbReference type="EMBL" id="QROE01000008">
    <property type="protein sequence ID" value="RHK92925.1"/>
    <property type="molecule type" value="Genomic_DNA"/>
</dbReference>
<dbReference type="EMBL" id="QSKO01000019">
    <property type="protein sequence ID" value="RHE72298.1"/>
    <property type="molecule type" value="Genomic_DNA"/>
</dbReference>
<evidence type="ECO:0000313" key="13">
    <source>
        <dbReference type="EMBL" id="RHH17494.1"/>
    </source>
</evidence>
<dbReference type="EMBL" id="CYZD01000005">
    <property type="protein sequence ID" value="CUO00752.1"/>
    <property type="molecule type" value="Genomic_DNA"/>
</dbReference>
<evidence type="ECO:0000313" key="3">
    <source>
        <dbReference type="EMBL" id="CUP68058.1"/>
    </source>
</evidence>
<keyword evidence="29" id="KW-1185">Reference proteome</keyword>
<dbReference type="InterPro" id="IPR043129">
    <property type="entry name" value="ATPase_NBD"/>
</dbReference>
<evidence type="ECO:0000313" key="16">
    <source>
        <dbReference type="Proteomes" id="UP000095409"/>
    </source>
</evidence>
<evidence type="ECO:0000313" key="7">
    <source>
        <dbReference type="EMBL" id="RGS70928.1"/>
    </source>
</evidence>
<dbReference type="OrthoDB" id="1918132at2"/>
<organism evidence="3 17">
    <name type="scientific">Blautia obeum</name>
    <dbReference type="NCBI Taxonomy" id="40520"/>
    <lineage>
        <taxon>Bacteria</taxon>
        <taxon>Bacillati</taxon>
        <taxon>Bacillota</taxon>
        <taxon>Clostridia</taxon>
        <taxon>Lachnospirales</taxon>
        <taxon>Lachnospiraceae</taxon>
        <taxon>Blautia</taxon>
    </lineage>
</organism>
<evidence type="ECO:0000313" key="23">
    <source>
        <dbReference type="Proteomes" id="UP000283928"/>
    </source>
</evidence>
<evidence type="ECO:0000313" key="5">
    <source>
        <dbReference type="EMBL" id="RGN87735.1"/>
    </source>
</evidence>
<dbReference type="EMBL" id="QRVV01000045">
    <property type="protein sequence ID" value="RGS70928.1"/>
    <property type="molecule type" value="Genomic_DNA"/>
</dbReference>
<dbReference type="Proteomes" id="UP000284644">
    <property type="component" value="Unassembled WGS sequence"/>
</dbReference>
<evidence type="ECO:0000313" key="8">
    <source>
        <dbReference type="EMBL" id="RGV63519.1"/>
    </source>
</evidence>
<evidence type="ECO:0000313" key="26">
    <source>
        <dbReference type="Proteomes" id="UP000284242"/>
    </source>
</evidence>
<evidence type="ECO:0000313" key="11">
    <source>
        <dbReference type="EMBL" id="RHE72298.1"/>
    </source>
</evidence>
<reference evidence="16 17" key="1">
    <citation type="submission" date="2015-09" db="EMBL/GenBank/DDBJ databases">
        <authorList>
            <consortium name="Pathogen Informatics"/>
        </authorList>
    </citation>
    <scope>NUCLEOTIDE SEQUENCE [LARGE SCALE GENOMIC DNA]</scope>
    <source>
        <strain evidence="2 16">2789STDY5608837</strain>
        <strain evidence="3 17">2789STDY5834921</strain>
    </source>
</reference>
<dbReference type="Proteomes" id="UP000095413">
    <property type="component" value="Unassembled WGS sequence"/>
</dbReference>
<dbReference type="Proteomes" id="UP000261222">
    <property type="component" value="Unassembled WGS sequence"/>
</dbReference>
<evidence type="ECO:0000313" key="19">
    <source>
        <dbReference type="Proteomes" id="UP000261222"/>
    </source>
</evidence>
<dbReference type="EMBL" id="CABHNB010000038">
    <property type="protein sequence ID" value="VUX15494.1"/>
    <property type="molecule type" value="Genomic_DNA"/>
</dbReference>
<dbReference type="Proteomes" id="UP000409147">
    <property type="component" value="Unassembled WGS sequence"/>
</dbReference>
<dbReference type="Proteomes" id="UP000283928">
    <property type="component" value="Unassembled WGS sequence"/>
</dbReference>
<evidence type="ECO:0000313" key="28">
    <source>
        <dbReference type="Proteomes" id="UP000284644"/>
    </source>
</evidence>
<dbReference type="Proteomes" id="UP000265808">
    <property type="component" value="Unassembled WGS sequence"/>
</dbReference>
<dbReference type="Proteomes" id="UP000095409">
    <property type="component" value="Unassembled WGS sequence"/>
</dbReference>
<dbReference type="EMBL" id="QSUZ01000008">
    <property type="protein sequence ID" value="RGN87735.1"/>
    <property type="molecule type" value="Genomic_DNA"/>
</dbReference>
<evidence type="ECO:0000313" key="12">
    <source>
        <dbReference type="EMBL" id="RHG16346.1"/>
    </source>
</evidence>
<dbReference type="EMBL" id="QSJW01000005">
    <property type="protein sequence ID" value="RHE12464.1"/>
    <property type="molecule type" value="Genomic_DNA"/>
</dbReference>
<evidence type="ECO:0000313" key="22">
    <source>
        <dbReference type="Proteomes" id="UP000283585"/>
    </source>
</evidence>
<evidence type="ECO:0000313" key="24">
    <source>
        <dbReference type="Proteomes" id="UP000284024"/>
    </source>
</evidence>
<accession>A0A174QAT4</accession>
<gene>
    <name evidence="14" type="ORF">DW040_15970</name>
    <name evidence="13" type="ORF">DW222_12610</name>
    <name evidence="12" type="ORF">DW272_11865</name>
    <name evidence="11" type="ORF">DW723_12535</name>
    <name evidence="10" type="ORF">DW767_08895</name>
    <name evidence="9" type="ORF">DW859_03340</name>
    <name evidence="8" type="ORF">DWW07_10460</name>
    <name evidence="7" type="ORF">DWX77_12670</name>
    <name evidence="6" type="ORF">DWZ12_05180</name>
    <name evidence="5" type="ORF">DXB38_08285</name>
    <name evidence="4" type="ORF">DXB81_11205</name>
    <name evidence="2" type="ORF">ERS852394_01289</name>
    <name evidence="3" type="ORF">ERS852533_02187</name>
    <name evidence="15" type="ORF">ROSSTS7063_02472</name>
</gene>
<dbReference type="Proteomes" id="UP000265828">
    <property type="component" value="Unassembled WGS sequence"/>
</dbReference>
<evidence type="ECO:0000313" key="17">
    <source>
        <dbReference type="Proteomes" id="UP000095413"/>
    </source>
</evidence>
<dbReference type="EMBL" id="CZBA01000012">
    <property type="protein sequence ID" value="CUP68058.1"/>
    <property type="molecule type" value="Genomic_DNA"/>
</dbReference>
<evidence type="ECO:0000313" key="14">
    <source>
        <dbReference type="EMBL" id="RHK92925.1"/>
    </source>
</evidence>
<reference evidence="15 29" key="3">
    <citation type="submission" date="2019-07" db="EMBL/GenBank/DDBJ databases">
        <authorList>
            <person name="Hibberd C M."/>
            <person name="Gehrig L. J."/>
            <person name="Chang H.-W."/>
            <person name="Venkatesh S."/>
        </authorList>
    </citation>
    <scope>NUCLEOTIDE SEQUENCE [LARGE SCALE GENOMIC DNA]</scope>
    <source>
        <strain evidence="15">Ruminococcus_obeum_SSTS_Bg7063</strain>
    </source>
</reference>
<dbReference type="Proteomes" id="UP000284267">
    <property type="component" value="Unassembled WGS sequence"/>
</dbReference>
<dbReference type="InterPro" id="IPR043770">
    <property type="entry name" value="DUF5716_C"/>
</dbReference>
<evidence type="ECO:0000313" key="25">
    <source>
        <dbReference type="Proteomes" id="UP000284220"/>
    </source>
</evidence>
<reference evidence="18 19" key="2">
    <citation type="submission" date="2018-08" db="EMBL/GenBank/DDBJ databases">
        <title>A genome reference for cultivated species of the human gut microbiota.</title>
        <authorList>
            <person name="Zou Y."/>
            <person name="Xue W."/>
            <person name="Luo G."/>
        </authorList>
    </citation>
    <scope>NUCLEOTIDE SEQUENCE [LARGE SCALE GENOMIC DNA]</scope>
    <source>
        <strain evidence="8 21">AF14-23</strain>
        <strain evidence="7 26">AF21-24</strain>
        <strain evidence="6 22">AF29-2BH</strain>
        <strain evidence="14 27">AF39-4</strain>
        <strain evidence="13 24">AM18-2AC</strain>
        <strain evidence="12 25">AM22-9LB</strain>
        <strain evidence="11 23">AM27-32LB</strain>
        <strain evidence="10 28">AM29-25AC</strain>
        <strain evidence="9 20">AM37-4AC</strain>
        <strain evidence="5 18">OM03-6</strain>
        <strain evidence="4 19">OM06-11AA</strain>
    </source>
</reference>
<protein>
    <recommendedName>
        <fullName evidence="1">DUF5716 domain-containing protein</fullName>
    </recommendedName>
</protein>
<dbReference type="Pfam" id="PF18980">
    <property type="entry name" value="DUF5716_C"/>
    <property type="match status" value="1"/>
</dbReference>
<dbReference type="Gene3D" id="3.30.420.40">
    <property type="match status" value="1"/>
</dbReference>
<dbReference type="AlphaFoldDB" id="A0A174QAT4"/>
<dbReference type="EMBL" id="QRJH01000006">
    <property type="protein sequence ID" value="RHH17494.1"/>
    <property type="molecule type" value="Genomic_DNA"/>
</dbReference>
<evidence type="ECO:0000313" key="18">
    <source>
        <dbReference type="Proteomes" id="UP000261105"/>
    </source>
</evidence>
<dbReference type="Proteomes" id="UP000284024">
    <property type="component" value="Unassembled WGS sequence"/>
</dbReference>
<evidence type="ECO:0000313" key="21">
    <source>
        <dbReference type="Proteomes" id="UP000265828"/>
    </source>
</evidence>
<dbReference type="Proteomes" id="UP000284220">
    <property type="component" value="Unassembled WGS sequence"/>
</dbReference>
<evidence type="ECO:0000313" key="29">
    <source>
        <dbReference type="Proteomes" id="UP000409147"/>
    </source>
</evidence>
<dbReference type="Proteomes" id="UP000284242">
    <property type="component" value="Unassembled WGS sequence"/>
</dbReference>
<dbReference type="EMBL" id="QRZI01000006">
    <property type="protein sequence ID" value="RGV63519.1"/>
    <property type="molecule type" value="Genomic_DNA"/>
</dbReference>
<proteinExistence type="predicted"/>
<dbReference type="GeneID" id="79804753"/>
<dbReference type="Proteomes" id="UP000283585">
    <property type="component" value="Unassembled WGS sequence"/>
</dbReference>
<dbReference type="Proteomes" id="UP000261105">
    <property type="component" value="Unassembled WGS sequence"/>
</dbReference>
<evidence type="ECO:0000313" key="4">
    <source>
        <dbReference type="EMBL" id="RGN03720.1"/>
    </source>
</evidence>
<sequence>MNETRDLIIGIDFGKEYSQICYYDRKAEEPRSLPVKVGSSQFEMPTCLCLRPDRKTYCAGLEAEYFAREKGGFLAGNLYEISAQNGPVAVGGEKKEAWELLAHYLHEMLKLTGIAEVEKNIRSLSIAMDSLNAVQVENLQRACRELGIPEERTILLDYEESFYYYVMTQKIETWNRSVGWYSFEQQKVSFRRMSMNSGTRPVLVHLEEPVTTTLSAKVEERDAEFYTFIKNTLGKELYSSIQINGEGFDQEWAQKSVKLLCYQRRKVFYGNNLFARGACSAGAERVINHDLKDYRYMSSSLVLSDVGMELRVMGAPAYYPLIESGRNWYESNAYVELILDGTKELVFIVDTMGEAKKKRIAMALPGLPERPERTTRLGVNLQYTSQDECRVTVKDLGFGEMFPSSGKEWTETTRWQEETK</sequence>